<name>A0A5C3KL23_COPMA</name>
<dbReference type="Proteomes" id="UP000307440">
    <property type="component" value="Unassembled WGS sequence"/>
</dbReference>
<dbReference type="EMBL" id="ML210292">
    <property type="protein sequence ID" value="TFK20657.1"/>
    <property type="molecule type" value="Genomic_DNA"/>
</dbReference>
<keyword evidence="2 3" id="KW-0802">TPR repeat</keyword>
<dbReference type="GO" id="GO:0031415">
    <property type="term" value="C:NatA complex"/>
    <property type="evidence" value="ECO:0007669"/>
    <property type="project" value="TreeGrafter"/>
</dbReference>
<dbReference type="OrthoDB" id="10263032at2759"/>
<proteinExistence type="predicted"/>
<feature type="compositionally biased region" description="Basic and acidic residues" evidence="4">
    <location>
        <begin position="606"/>
        <end position="624"/>
    </location>
</feature>
<keyword evidence="1" id="KW-0677">Repeat</keyword>
<evidence type="ECO:0000256" key="2">
    <source>
        <dbReference type="ARBA" id="ARBA00022803"/>
    </source>
</evidence>
<evidence type="ECO:0000256" key="1">
    <source>
        <dbReference type="ARBA" id="ARBA00022737"/>
    </source>
</evidence>
<dbReference type="STRING" id="230819.A0A5C3KL23"/>
<feature type="repeat" description="TPR" evidence="3">
    <location>
        <begin position="85"/>
        <end position="118"/>
    </location>
</feature>
<evidence type="ECO:0000256" key="3">
    <source>
        <dbReference type="PROSITE-ProRule" id="PRU00339"/>
    </source>
</evidence>
<dbReference type="Gene3D" id="1.25.40.1010">
    <property type="match status" value="1"/>
</dbReference>
<dbReference type="SMART" id="SM00028">
    <property type="entry name" value="TPR"/>
    <property type="match status" value="4"/>
</dbReference>
<dbReference type="Gene3D" id="1.25.40.1040">
    <property type="match status" value="1"/>
</dbReference>
<dbReference type="PROSITE" id="PS50005">
    <property type="entry name" value="TPR"/>
    <property type="match status" value="1"/>
</dbReference>
<gene>
    <name evidence="5" type="ORF">FA15DRAFT_673288</name>
</gene>
<organism evidence="5 6">
    <name type="scientific">Coprinopsis marcescibilis</name>
    <name type="common">Agaric fungus</name>
    <name type="synonym">Psathyrella marcescibilis</name>
    <dbReference type="NCBI Taxonomy" id="230819"/>
    <lineage>
        <taxon>Eukaryota</taxon>
        <taxon>Fungi</taxon>
        <taxon>Dikarya</taxon>
        <taxon>Basidiomycota</taxon>
        <taxon>Agaricomycotina</taxon>
        <taxon>Agaricomycetes</taxon>
        <taxon>Agaricomycetidae</taxon>
        <taxon>Agaricales</taxon>
        <taxon>Agaricineae</taxon>
        <taxon>Psathyrellaceae</taxon>
        <taxon>Coprinopsis</taxon>
    </lineage>
</organism>
<dbReference type="PIRSF" id="PIRSF000422">
    <property type="entry name" value="N-terminal-AcTrfase-A_aux_su"/>
    <property type="match status" value="1"/>
</dbReference>
<dbReference type="InterPro" id="IPR011990">
    <property type="entry name" value="TPR-like_helical_dom_sf"/>
</dbReference>
<feature type="region of interest" description="Disordered" evidence="4">
    <location>
        <begin position="597"/>
        <end position="624"/>
    </location>
</feature>
<dbReference type="PANTHER" id="PTHR22767">
    <property type="entry name" value="N-TERMINAL ACETYLTRANSFERASE-RELATED"/>
    <property type="match status" value="1"/>
</dbReference>
<reference evidence="5 6" key="1">
    <citation type="journal article" date="2019" name="Nat. Ecol. Evol.">
        <title>Megaphylogeny resolves global patterns of mushroom evolution.</title>
        <authorList>
            <person name="Varga T."/>
            <person name="Krizsan K."/>
            <person name="Foldi C."/>
            <person name="Dima B."/>
            <person name="Sanchez-Garcia M."/>
            <person name="Sanchez-Ramirez S."/>
            <person name="Szollosi G.J."/>
            <person name="Szarkandi J.G."/>
            <person name="Papp V."/>
            <person name="Albert L."/>
            <person name="Andreopoulos W."/>
            <person name="Angelini C."/>
            <person name="Antonin V."/>
            <person name="Barry K.W."/>
            <person name="Bougher N.L."/>
            <person name="Buchanan P."/>
            <person name="Buyck B."/>
            <person name="Bense V."/>
            <person name="Catcheside P."/>
            <person name="Chovatia M."/>
            <person name="Cooper J."/>
            <person name="Damon W."/>
            <person name="Desjardin D."/>
            <person name="Finy P."/>
            <person name="Geml J."/>
            <person name="Haridas S."/>
            <person name="Hughes K."/>
            <person name="Justo A."/>
            <person name="Karasinski D."/>
            <person name="Kautmanova I."/>
            <person name="Kiss B."/>
            <person name="Kocsube S."/>
            <person name="Kotiranta H."/>
            <person name="LaButti K.M."/>
            <person name="Lechner B.E."/>
            <person name="Liimatainen K."/>
            <person name="Lipzen A."/>
            <person name="Lukacs Z."/>
            <person name="Mihaltcheva S."/>
            <person name="Morgado L.N."/>
            <person name="Niskanen T."/>
            <person name="Noordeloos M.E."/>
            <person name="Ohm R.A."/>
            <person name="Ortiz-Santana B."/>
            <person name="Ovrebo C."/>
            <person name="Racz N."/>
            <person name="Riley R."/>
            <person name="Savchenko A."/>
            <person name="Shiryaev A."/>
            <person name="Soop K."/>
            <person name="Spirin V."/>
            <person name="Szebenyi C."/>
            <person name="Tomsovsky M."/>
            <person name="Tulloss R.E."/>
            <person name="Uehling J."/>
            <person name="Grigoriev I.V."/>
            <person name="Vagvolgyi C."/>
            <person name="Papp T."/>
            <person name="Martin F.M."/>
            <person name="Miettinen O."/>
            <person name="Hibbett D.S."/>
            <person name="Nagy L.G."/>
        </authorList>
    </citation>
    <scope>NUCLEOTIDE SEQUENCE [LARGE SCALE GENOMIC DNA]</scope>
    <source>
        <strain evidence="5 6">CBS 121175</strain>
    </source>
</reference>
<keyword evidence="5" id="KW-0808">Transferase</keyword>
<dbReference type="Pfam" id="PF13181">
    <property type="entry name" value="TPR_8"/>
    <property type="match status" value="1"/>
</dbReference>
<dbReference type="SUPFAM" id="SSF48452">
    <property type="entry name" value="TPR-like"/>
    <property type="match status" value="1"/>
</dbReference>
<dbReference type="InterPro" id="IPR021183">
    <property type="entry name" value="NatA_aux_su"/>
</dbReference>
<dbReference type="GO" id="GO:0016740">
    <property type="term" value="F:transferase activity"/>
    <property type="evidence" value="ECO:0007669"/>
    <property type="project" value="UniProtKB-KW"/>
</dbReference>
<evidence type="ECO:0000256" key="4">
    <source>
        <dbReference type="SAM" id="MobiDB-lite"/>
    </source>
</evidence>
<accession>A0A5C3KL23</accession>
<protein>
    <submittedName>
        <fullName evidence="5">N-terminal acetyltransferase A, auxiliary subunit</fullName>
    </submittedName>
</protein>
<dbReference type="FunFam" id="1.25.40.1040:FF:000003">
    <property type="entry name" value="N-terminal acetyltransferase A, auxiliary subunit"/>
    <property type="match status" value="1"/>
</dbReference>
<sequence length="857" mass="95837">MSKVAGIPPKRALPSKEAGLFKEVLTLYETRQLKKGLKTADFILKKFPEHGETMCMKGLILAHMGRREEGINMVKKGVRFDLTSHICWHVFGLIQKGEKNYEEALKSYMQALKFDKENMNILRDSAQLQTQLRLFENLVETRYTLLRLRPNLRQNWVALSVAHYLNGNVTEAKKVLEHYEKTLKNVPDNDVEHSECLLYYVKLMEESGEPQEALDFLDNNRRAILDKTAISEIRARLLTKLKSDAAESAWSALFKRNAECSDYYSEYLEFRGLSLEGNSPEALAVLQTLADAHPRANAPKRLSLSVSTGETFTQLAEPYLVRGLERGVPSLFADLKSLYKDDTKKDAIEKLLESALERFKKDSAPEGSTEPTTYLWTLYFLAQHHSYLGRQKQALSILDQAIEHTPTLPDLHLFRARILKRAGDYLGAATSTNDARTLDGQDRFLNTKCGKYLLRAGMIEEASSVFGLFTKKDAASPGADLEEMQSLLYILEEGHAHELNGKPNLALKKYFATKKIFDEIEDDQYDFHGYNLRKFTITIYLKMLKWEDTLFSHPAYVKAAISASRILVSVHDDPSIVTALSAIAPLTDAEKKAKKKAKKAAAAAKPTDDKKGGAANEDKGLDIPVTKDEDSDGLKLLGCSDPLERAFQLLRPIINVAPSNLQVWLALYDVQIRRKKLLQAAAALHHAKQLSPESPGLHLRIVDLKHRASKLPQAPPAPIGPVFSEAVAKLDPGSIAPATFNSQYLQLHASDPEAIFACAQALHAIESPLDEVENAVFTLLADPVALDTKMARSVLRFLTSIKSTRAEEFRAACDKKFELSTLFKTPEELATLRKKVLNPKDAPLTGSKEAKKEEVTP</sequence>
<evidence type="ECO:0000313" key="6">
    <source>
        <dbReference type="Proteomes" id="UP000307440"/>
    </source>
</evidence>
<keyword evidence="6" id="KW-1185">Reference proteome</keyword>
<dbReference type="PANTHER" id="PTHR22767:SF2">
    <property type="entry name" value="N(ALPHA)-ACETYLTRANSFERASE 15_16, ISOFORM A"/>
    <property type="match status" value="1"/>
</dbReference>
<evidence type="ECO:0000313" key="5">
    <source>
        <dbReference type="EMBL" id="TFK20657.1"/>
    </source>
</evidence>
<dbReference type="InterPro" id="IPR019734">
    <property type="entry name" value="TPR_rpt"/>
</dbReference>
<dbReference type="AlphaFoldDB" id="A0A5C3KL23"/>
<dbReference type="Pfam" id="PF12569">
    <property type="entry name" value="NatA_aux_su"/>
    <property type="match status" value="1"/>
</dbReference>